<gene>
    <name evidence="4" type="ORF">HHL27_01495</name>
</gene>
<name>A0A7Y0BL26_9SPHN</name>
<dbReference type="InterPro" id="IPR016169">
    <property type="entry name" value="FAD-bd_PCMH_sub2"/>
</dbReference>
<accession>A0A7Y0BL26</accession>
<dbReference type="InterPro" id="IPR005107">
    <property type="entry name" value="CO_DH_flav_C"/>
</dbReference>
<dbReference type="GO" id="GO:0016491">
    <property type="term" value="F:oxidoreductase activity"/>
    <property type="evidence" value="ECO:0007669"/>
    <property type="project" value="InterPro"/>
</dbReference>
<dbReference type="AlphaFoldDB" id="A0A7Y0BL26"/>
<dbReference type="Gene3D" id="3.30.43.10">
    <property type="entry name" value="Uridine Diphospho-n-acetylenolpyruvylglucosamine Reductase, domain 2"/>
    <property type="match status" value="1"/>
</dbReference>
<dbReference type="InterPro" id="IPR036318">
    <property type="entry name" value="FAD-bd_PCMH-like_sf"/>
</dbReference>
<dbReference type="InterPro" id="IPR016167">
    <property type="entry name" value="FAD-bd_PCMH_sub1"/>
</dbReference>
<sequence>MKAFTLDHAADAQDALDALGAGATAIAGGTNLVDLMKLQIAAPDRLVSIRRTGLDQIAPDGEGLRIGALVTNADCAADGRVRRDWPLLAQAILAGASPQLRNRATTGGNLCQRTRCGYFYDTTQACNKRAPGTGCGALGGFNRIHAVLGTSDACIATYPGDMAVALLALDAEVLTQGPDGERTIPVGQFHRQPGDDPSRDNTLLPGELITGVRLPAPSGGMQIYRKVRDRASYAFALVSVAADLAMEDGRIARCALAFGSLGTVPWRDRAVEQALVGETPSPALFDKAADVLLRDARGFGENDFKIVLARRALAATLAEATLSNPAKG</sequence>
<dbReference type="SMART" id="SM01092">
    <property type="entry name" value="CO_deh_flav_C"/>
    <property type="match status" value="1"/>
</dbReference>
<dbReference type="InterPro" id="IPR051312">
    <property type="entry name" value="Diverse_Substr_Oxidored"/>
</dbReference>
<keyword evidence="2" id="KW-0274">FAD</keyword>
<dbReference type="Pfam" id="PF03450">
    <property type="entry name" value="CO_deh_flav_C"/>
    <property type="match status" value="1"/>
</dbReference>
<dbReference type="Gene3D" id="3.30.465.10">
    <property type="match status" value="2"/>
</dbReference>
<keyword evidence="5" id="KW-1185">Reference proteome</keyword>
<dbReference type="Proteomes" id="UP000583556">
    <property type="component" value="Unassembled WGS sequence"/>
</dbReference>
<reference evidence="4 5" key="1">
    <citation type="submission" date="2020-04" db="EMBL/GenBank/DDBJ databases">
        <title>Novosphingobium sp. TW-4 isolated from soil.</title>
        <authorList>
            <person name="Dahal R.H."/>
            <person name="Chaudhary D.K."/>
        </authorList>
    </citation>
    <scope>NUCLEOTIDE SEQUENCE [LARGE SCALE GENOMIC DNA]</scope>
    <source>
        <strain evidence="4 5">TW-4</strain>
    </source>
</reference>
<evidence type="ECO:0000313" key="5">
    <source>
        <dbReference type="Proteomes" id="UP000583556"/>
    </source>
</evidence>
<keyword evidence="1" id="KW-0285">Flavoprotein</keyword>
<dbReference type="PANTHER" id="PTHR42659">
    <property type="entry name" value="XANTHINE DEHYDROGENASE SUBUNIT C-RELATED"/>
    <property type="match status" value="1"/>
</dbReference>
<dbReference type="InterPro" id="IPR002346">
    <property type="entry name" value="Mopterin_DH_FAD-bd"/>
</dbReference>
<evidence type="ECO:0000256" key="2">
    <source>
        <dbReference type="ARBA" id="ARBA00022827"/>
    </source>
</evidence>
<dbReference type="Gene3D" id="3.30.390.50">
    <property type="entry name" value="CO dehydrogenase flavoprotein, C-terminal domain"/>
    <property type="match status" value="1"/>
</dbReference>
<dbReference type="EMBL" id="JABBGM010000001">
    <property type="protein sequence ID" value="NML92344.1"/>
    <property type="molecule type" value="Genomic_DNA"/>
</dbReference>
<dbReference type="GO" id="GO:0071949">
    <property type="term" value="F:FAD binding"/>
    <property type="evidence" value="ECO:0007669"/>
    <property type="project" value="InterPro"/>
</dbReference>
<protein>
    <submittedName>
        <fullName evidence="4">Xanthine dehydrogenase family protein subunit M</fullName>
    </submittedName>
</protein>
<dbReference type="PANTHER" id="PTHR42659:SF5">
    <property type="entry name" value="ALDEHYDE OXIDOREDUCTASE FAD-BINDING SUBUNIT PAOB"/>
    <property type="match status" value="1"/>
</dbReference>
<organism evidence="4 5">
    <name type="scientific">Novosphingobium olei</name>
    <dbReference type="NCBI Taxonomy" id="2728851"/>
    <lineage>
        <taxon>Bacteria</taxon>
        <taxon>Pseudomonadati</taxon>
        <taxon>Pseudomonadota</taxon>
        <taxon>Alphaproteobacteria</taxon>
        <taxon>Sphingomonadales</taxon>
        <taxon>Sphingomonadaceae</taxon>
        <taxon>Novosphingobium</taxon>
    </lineage>
</organism>
<evidence type="ECO:0000313" key="4">
    <source>
        <dbReference type="EMBL" id="NML92344.1"/>
    </source>
</evidence>
<dbReference type="PROSITE" id="PS51387">
    <property type="entry name" value="FAD_PCMH"/>
    <property type="match status" value="1"/>
</dbReference>
<dbReference type="Pfam" id="PF00941">
    <property type="entry name" value="FAD_binding_5"/>
    <property type="match status" value="1"/>
</dbReference>
<dbReference type="SUPFAM" id="SSF56176">
    <property type="entry name" value="FAD-binding/transporter-associated domain-like"/>
    <property type="match status" value="1"/>
</dbReference>
<evidence type="ECO:0000259" key="3">
    <source>
        <dbReference type="PROSITE" id="PS51387"/>
    </source>
</evidence>
<proteinExistence type="predicted"/>
<dbReference type="SUPFAM" id="SSF55447">
    <property type="entry name" value="CO dehydrogenase flavoprotein C-terminal domain-like"/>
    <property type="match status" value="1"/>
</dbReference>
<dbReference type="InterPro" id="IPR036683">
    <property type="entry name" value="CO_DH_flav_C_dom_sf"/>
</dbReference>
<dbReference type="InterPro" id="IPR016166">
    <property type="entry name" value="FAD-bd_PCMH"/>
</dbReference>
<comment type="caution">
    <text evidence="4">The sequence shown here is derived from an EMBL/GenBank/DDBJ whole genome shotgun (WGS) entry which is preliminary data.</text>
</comment>
<feature type="domain" description="FAD-binding PCMH-type" evidence="3">
    <location>
        <begin position="1"/>
        <end position="219"/>
    </location>
</feature>
<dbReference type="RefSeq" id="WP_169491597.1">
    <property type="nucleotide sequence ID" value="NZ_JABBGM010000001.1"/>
</dbReference>
<evidence type="ECO:0000256" key="1">
    <source>
        <dbReference type="ARBA" id="ARBA00022630"/>
    </source>
</evidence>